<accession>A0ABS1NKR1</accession>
<comment type="caution">
    <text evidence="1">The sequence shown here is derived from an EMBL/GenBank/DDBJ whole genome shotgun (WGS) entry which is preliminary data.</text>
</comment>
<reference evidence="1 2" key="1">
    <citation type="submission" date="2021-01" db="EMBL/GenBank/DDBJ databases">
        <title>WGS of actinomycetes isolated from Thailand.</title>
        <authorList>
            <person name="Thawai C."/>
        </authorList>
    </citation>
    <scope>NUCLEOTIDE SEQUENCE [LARGE SCALE GENOMIC DNA]</scope>
    <source>
        <strain evidence="1 2">CA1R205</strain>
    </source>
</reference>
<evidence type="ECO:0000313" key="2">
    <source>
        <dbReference type="Proteomes" id="UP000634229"/>
    </source>
</evidence>
<dbReference type="Proteomes" id="UP000634229">
    <property type="component" value="Unassembled WGS sequence"/>
</dbReference>
<sequence>MSIILEKPAVSEAPTLTISVPMAVTRDMVAAVVDLVVADGYGPADGLTPEFIRESVEVHLRVCGVLDLEESAKYFTSADDGSVTDFIAAVYRAADRAFPELAPAVTA</sequence>
<dbReference type="EMBL" id="JAERRF010000021">
    <property type="protein sequence ID" value="MBL1100614.1"/>
    <property type="molecule type" value="Genomic_DNA"/>
</dbReference>
<name>A0ABS1NKR1_9ACTN</name>
<protein>
    <submittedName>
        <fullName evidence="1">Uncharacterized protein</fullName>
    </submittedName>
</protein>
<gene>
    <name evidence="1" type="ORF">JK363_28940</name>
</gene>
<evidence type="ECO:0000313" key="1">
    <source>
        <dbReference type="EMBL" id="MBL1100614.1"/>
    </source>
</evidence>
<proteinExistence type="predicted"/>
<organism evidence="1 2">
    <name type="scientific">Streptomyces coffeae</name>
    <dbReference type="NCBI Taxonomy" id="621382"/>
    <lineage>
        <taxon>Bacteria</taxon>
        <taxon>Bacillati</taxon>
        <taxon>Actinomycetota</taxon>
        <taxon>Actinomycetes</taxon>
        <taxon>Kitasatosporales</taxon>
        <taxon>Streptomycetaceae</taxon>
        <taxon>Streptomyces</taxon>
    </lineage>
</organism>
<keyword evidence="2" id="KW-1185">Reference proteome</keyword>
<dbReference type="RefSeq" id="WP_201879304.1">
    <property type="nucleotide sequence ID" value="NZ_JAERRF010000021.1"/>
</dbReference>